<dbReference type="GO" id="GO:0005759">
    <property type="term" value="C:mitochondrial matrix"/>
    <property type="evidence" value="ECO:0007669"/>
    <property type="project" value="UniProtKB-SubCell"/>
</dbReference>
<evidence type="ECO:0000256" key="10">
    <source>
        <dbReference type="ARBA" id="ARBA00022946"/>
    </source>
</evidence>
<keyword evidence="31" id="KW-1185">Reference proteome</keyword>
<comment type="catalytic activity">
    <reaction evidence="23">
        <text>butanoyl-CoA + oxidized [electron-transfer flavoprotein] + H(+) = (2E)-butenoyl-CoA + reduced [electron-transfer flavoprotein]</text>
        <dbReference type="Rhea" id="RHEA:24004"/>
        <dbReference type="Rhea" id="RHEA-COMP:10685"/>
        <dbReference type="Rhea" id="RHEA-COMP:10686"/>
        <dbReference type="ChEBI" id="CHEBI:15378"/>
        <dbReference type="ChEBI" id="CHEBI:57332"/>
        <dbReference type="ChEBI" id="CHEBI:57371"/>
        <dbReference type="ChEBI" id="CHEBI:57692"/>
        <dbReference type="ChEBI" id="CHEBI:58307"/>
    </reaction>
    <physiologicalReaction direction="left-to-right" evidence="23">
        <dbReference type="Rhea" id="RHEA:24005"/>
    </physiologicalReaction>
</comment>
<keyword evidence="10" id="KW-0809">Transit peptide</keyword>
<evidence type="ECO:0000256" key="3">
    <source>
        <dbReference type="ARBA" id="ARBA00005198"/>
    </source>
</evidence>
<evidence type="ECO:0000256" key="1">
    <source>
        <dbReference type="ARBA" id="ARBA00001974"/>
    </source>
</evidence>
<dbReference type="SUPFAM" id="SSF47203">
    <property type="entry name" value="Acyl-CoA dehydrogenase C-terminal domain-like"/>
    <property type="match status" value="1"/>
</dbReference>
<dbReference type="FunFam" id="1.20.140.10:FF:000002">
    <property type="entry name" value="Acyl-CoA dehydrogenase short/branched chain"/>
    <property type="match status" value="1"/>
</dbReference>
<dbReference type="PROSITE" id="PS00073">
    <property type="entry name" value="ACYL_COA_DH_2"/>
    <property type="match status" value="1"/>
</dbReference>
<proteinExistence type="inferred from homology"/>
<dbReference type="KEGG" id="xla:494679"/>
<dbReference type="GO" id="GO:0006631">
    <property type="term" value="P:fatty acid metabolic process"/>
    <property type="evidence" value="ECO:0007669"/>
    <property type="project" value="UniProtKB-KW"/>
</dbReference>
<feature type="domain" description="Acyl-CoA dehydrogenase/oxidase C-terminal" evidence="28">
    <location>
        <begin position="277"/>
        <end position="424"/>
    </location>
</feature>
<evidence type="ECO:0000256" key="13">
    <source>
        <dbReference type="ARBA" id="ARBA00023098"/>
    </source>
</evidence>
<evidence type="ECO:0000256" key="17">
    <source>
        <dbReference type="ARBA" id="ARBA00039850"/>
    </source>
</evidence>
<dbReference type="AGR" id="Xenbase:XB-GENE-6255604"/>
<dbReference type="InterPro" id="IPR046373">
    <property type="entry name" value="Acyl-CoA_Oxase/DH_mid-dom_sf"/>
</dbReference>
<gene>
    <name evidence="32 33" type="primary">acadsb.L</name>
</gene>
<keyword evidence="9" id="KW-0276">Fatty acid metabolism</keyword>
<dbReference type="InterPro" id="IPR036250">
    <property type="entry name" value="AcylCo_DH-like_C"/>
</dbReference>
<dbReference type="GeneID" id="494679"/>
<evidence type="ECO:0000256" key="14">
    <source>
        <dbReference type="ARBA" id="ARBA00023128"/>
    </source>
</evidence>
<evidence type="ECO:0000256" key="12">
    <source>
        <dbReference type="ARBA" id="ARBA00023002"/>
    </source>
</evidence>
<dbReference type="Pfam" id="PF00441">
    <property type="entry name" value="Acyl-CoA_dh_1"/>
    <property type="match status" value="1"/>
</dbReference>
<evidence type="ECO:0000313" key="31">
    <source>
        <dbReference type="Proteomes" id="UP000186698"/>
    </source>
</evidence>
<dbReference type="CTD" id="494679"/>
<dbReference type="InterPro" id="IPR013786">
    <property type="entry name" value="AcylCoA_DH/ox_N"/>
</dbReference>
<dbReference type="AlphaFoldDB" id="A0A1L8FJ05"/>
<dbReference type="Gene3D" id="1.10.540.10">
    <property type="entry name" value="Acyl-CoA dehydrogenase/oxidase, N-terminal domain"/>
    <property type="match status" value="1"/>
</dbReference>
<feature type="domain" description="Acyl-CoA oxidase/dehydrogenase middle" evidence="29">
    <location>
        <begin position="170"/>
        <end position="265"/>
    </location>
</feature>
<comment type="catalytic activity">
    <reaction evidence="24">
        <text>hexanoyl-CoA + oxidized [electron-transfer flavoprotein] + H(+) = (2E)-hexenoyl-CoA + reduced [electron-transfer flavoprotein]</text>
        <dbReference type="Rhea" id="RHEA:43464"/>
        <dbReference type="Rhea" id="RHEA-COMP:10685"/>
        <dbReference type="Rhea" id="RHEA-COMP:10686"/>
        <dbReference type="ChEBI" id="CHEBI:15378"/>
        <dbReference type="ChEBI" id="CHEBI:57692"/>
        <dbReference type="ChEBI" id="CHEBI:58307"/>
        <dbReference type="ChEBI" id="CHEBI:62077"/>
        <dbReference type="ChEBI" id="CHEBI:62620"/>
    </reaction>
    <physiologicalReaction direction="left-to-right" evidence="24">
        <dbReference type="Rhea" id="RHEA:43465"/>
    </physiologicalReaction>
</comment>
<name>A0A1L8FJ05_XENLA</name>
<dbReference type="Gene3D" id="2.40.110.10">
    <property type="entry name" value="Butyryl-CoA Dehydrogenase, subunit A, domain 2"/>
    <property type="match status" value="1"/>
</dbReference>
<evidence type="ECO:0000256" key="16">
    <source>
        <dbReference type="ARBA" id="ARBA00039036"/>
    </source>
</evidence>
<dbReference type="PANTHER" id="PTHR43884">
    <property type="entry name" value="ACYL-COA DEHYDROGENASE"/>
    <property type="match status" value="1"/>
</dbReference>
<dbReference type="OrthoDB" id="10262177at2759"/>
<dbReference type="Bgee" id="494679">
    <property type="expression patterns" value="Expressed in muscle tissue and 19 other cell types or tissues"/>
</dbReference>
<dbReference type="Gene3D" id="1.20.140.10">
    <property type="entry name" value="Butyryl-CoA Dehydrogenase, subunit A, domain 3"/>
    <property type="match status" value="1"/>
</dbReference>
<dbReference type="GO" id="GO:0046395">
    <property type="term" value="P:carboxylic acid catabolic process"/>
    <property type="evidence" value="ECO:0007669"/>
    <property type="project" value="UniProtKB-ARBA"/>
</dbReference>
<keyword evidence="7 27" id="KW-0285">Flavoprotein</keyword>
<accession>A0A1L8FJ05</accession>
<evidence type="ECO:0000256" key="23">
    <source>
        <dbReference type="ARBA" id="ARBA00049096"/>
    </source>
</evidence>
<evidence type="ECO:0000256" key="11">
    <source>
        <dbReference type="ARBA" id="ARBA00022990"/>
    </source>
</evidence>
<keyword evidence="8 27" id="KW-0274">FAD</keyword>
<evidence type="ECO:0000256" key="19">
    <source>
        <dbReference type="ARBA" id="ARBA00042821"/>
    </source>
</evidence>
<dbReference type="GO" id="GO:0003853">
    <property type="term" value="F:short-chain 2-methyl fatty acyl-CoA dehydrogenase activity"/>
    <property type="evidence" value="ECO:0007669"/>
    <property type="project" value="UniProtKB-EC"/>
</dbReference>
<evidence type="ECO:0000256" key="27">
    <source>
        <dbReference type="RuleBase" id="RU362125"/>
    </source>
</evidence>
<dbReference type="PIRSF" id="PIRSF016578">
    <property type="entry name" value="HsaA"/>
    <property type="match status" value="1"/>
</dbReference>
<evidence type="ECO:0000256" key="22">
    <source>
        <dbReference type="ARBA" id="ARBA00048592"/>
    </source>
</evidence>
<dbReference type="PROSITE" id="PS00072">
    <property type="entry name" value="ACYL_COA_DH_1"/>
    <property type="match status" value="1"/>
</dbReference>
<keyword evidence="13" id="KW-0443">Lipid metabolism</keyword>
<dbReference type="InterPro" id="IPR006089">
    <property type="entry name" value="Acyl-CoA_DH_CS"/>
</dbReference>
<keyword evidence="11" id="KW-0007">Acetylation</keyword>
<comment type="catalytic activity">
    <reaction evidence="21">
        <text>valproyl-CoA + oxidized [electron-transfer flavoprotein] + H(+) = (2E)-2-propylpent-2-enoyl-CoA + reduced [electron-transfer flavoprotein]</text>
        <dbReference type="Rhea" id="RHEA:65344"/>
        <dbReference type="Rhea" id="RHEA-COMP:10685"/>
        <dbReference type="Rhea" id="RHEA-COMP:10686"/>
        <dbReference type="ChEBI" id="CHEBI:15378"/>
        <dbReference type="ChEBI" id="CHEBI:57692"/>
        <dbReference type="ChEBI" id="CHEBI:58307"/>
        <dbReference type="ChEBI" id="CHEBI:156457"/>
        <dbReference type="ChEBI" id="CHEBI:156458"/>
    </reaction>
    <physiologicalReaction direction="left-to-right" evidence="21">
        <dbReference type="Rhea" id="RHEA:65345"/>
    </physiologicalReaction>
</comment>
<evidence type="ECO:0000256" key="25">
    <source>
        <dbReference type="ARBA" id="ARBA00049552"/>
    </source>
</evidence>
<evidence type="ECO:0000256" key="7">
    <source>
        <dbReference type="ARBA" id="ARBA00022630"/>
    </source>
</evidence>
<evidence type="ECO:0000256" key="6">
    <source>
        <dbReference type="ARBA" id="ARBA00022553"/>
    </source>
</evidence>
<dbReference type="PANTHER" id="PTHR43884:SF1">
    <property type="entry name" value="SHORT_BRANCHED CHAIN SPECIFIC ACYL-COA DEHYDROGENASE, MITOCHONDRIAL"/>
    <property type="match status" value="1"/>
</dbReference>
<evidence type="ECO:0000259" key="28">
    <source>
        <dbReference type="Pfam" id="PF00441"/>
    </source>
</evidence>
<dbReference type="PaxDb" id="8355-A0A1L8FJ05"/>
<dbReference type="STRING" id="8355.A0A1L8FJ05"/>
<dbReference type="GO" id="GO:0003995">
    <property type="term" value="F:acyl-CoA dehydrogenase activity"/>
    <property type="evidence" value="ECO:0000318"/>
    <property type="project" value="GO_Central"/>
</dbReference>
<dbReference type="FunFam" id="2.40.110.10:FF:000001">
    <property type="entry name" value="Acyl-CoA dehydrogenase, mitochondrial"/>
    <property type="match status" value="1"/>
</dbReference>
<evidence type="ECO:0000259" key="30">
    <source>
        <dbReference type="Pfam" id="PF02771"/>
    </source>
</evidence>
<evidence type="ECO:0000256" key="9">
    <source>
        <dbReference type="ARBA" id="ARBA00022832"/>
    </source>
</evidence>
<dbReference type="OMA" id="DAMFSYC"/>
<reference evidence="32" key="1">
    <citation type="submission" date="2025-08" db="UniProtKB">
        <authorList>
            <consortium name="RefSeq"/>
        </authorList>
    </citation>
    <scope>IDENTIFICATION</scope>
    <source>
        <strain evidence="32">J_2021</strain>
        <tissue evidence="32">Erythrocytes</tissue>
    </source>
</reference>
<evidence type="ECO:0000259" key="29">
    <source>
        <dbReference type="Pfam" id="PF02770"/>
    </source>
</evidence>
<keyword evidence="14" id="KW-0496">Mitochondrion</keyword>
<dbReference type="InterPro" id="IPR037069">
    <property type="entry name" value="AcylCoA_DH/ox_N_sf"/>
</dbReference>
<evidence type="ECO:0000256" key="2">
    <source>
        <dbReference type="ARBA" id="ARBA00004305"/>
    </source>
</evidence>
<protein>
    <recommendedName>
        <fullName evidence="17">Short/branched chain specific acyl-CoA dehydrogenase, mitochondrial</fullName>
        <ecNumber evidence="16">1.3.8.5</ecNumber>
    </recommendedName>
    <alternativeName>
        <fullName evidence="19">2-methyl branched chain acyl-CoA dehydrogenase</fullName>
    </alternativeName>
    <alternativeName>
        <fullName evidence="18">2-methylbutyryl-coenzyme A dehydrogenase</fullName>
    </alternativeName>
</protein>
<organism evidence="31 32">
    <name type="scientific">Xenopus laevis</name>
    <name type="common">African clawed frog</name>
    <dbReference type="NCBI Taxonomy" id="8355"/>
    <lineage>
        <taxon>Eukaryota</taxon>
        <taxon>Metazoa</taxon>
        <taxon>Chordata</taxon>
        <taxon>Craniata</taxon>
        <taxon>Vertebrata</taxon>
        <taxon>Euteleostomi</taxon>
        <taxon>Amphibia</taxon>
        <taxon>Batrachia</taxon>
        <taxon>Anura</taxon>
        <taxon>Pipoidea</taxon>
        <taxon>Pipidae</taxon>
        <taxon>Xenopodinae</taxon>
        <taxon>Xenopus</taxon>
        <taxon>Xenopus</taxon>
    </lineage>
</organism>
<dbReference type="GO" id="GO:0005739">
    <property type="term" value="C:mitochondrion"/>
    <property type="evidence" value="ECO:0000318"/>
    <property type="project" value="GO_Central"/>
</dbReference>
<comment type="pathway">
    <text evidence="3">Lipid metabolism; mitochondrial fatty acid beta-oxidation.</text>
</comment>
<sequence length="429" mass="47524">MAGILCRRVQLLGRRIAHSVCGSQAVSHRWQSSAVDPLVQVPREGAINAPLQTYTEEETMIKEMVKKFAHERIAPLVKTMDANSKMDNSVIEGLFELGLMGVEVDPSYGGTGASFFSSILVVEELAKVDPSVSVMCDIQNTLINMLFQRLGTEEQKETYLPRLCRDTLGSFCLSEAESGSDAFSLRTNAQKHKDYYIINGSKMWISNSEQAGVFLVMANANPSAGYKGITCFIVPKDTEGFHIGKKEDKLGLRASSTCSLTFDNVKVPESSILGQLGHGYKYAIGMLNEGRIGIAAQMLGLAQGCFDHTIPYTKQRVQFGKRIIDFQGMQHQISQVATQLEATRLLTYNAARLKEAGRDFKKEACMAKYFASEVACLTTSKCIEWMGGVGYTKDYPIEKYFRDSKIGTIYEGTSNIQLTTIAKMIEQEY</sequence>
<evidence type="ECO:0000256" key="20">
    <source>
        <dbReference type="ARBA" id="ARBA00048235"/>
    </source>
</evidence>
<dbReference type="InterPro" id="IPR009100">
    <property type="entry name" value="AcylCoA_DH/oxidase_NM_dom_sf"/>
</dbReference>
<comment type="catalytic activity">
    <reaction evidence="20">
        <text>2-methylbutanoyl-CoA + oxidized [electron-transfer flavoprotein] + H(+) = (2E)-2-methylbut-2-enoyl-CoA + reduced [electron-transfer flavoprotein]</text>
        <dbReference type="Rhea" id="RHEA:43780"/>
        <dbReference type="Rhea" id="RHEA-COMP:10685"/>
        <dbReference type="Rhea" id="RHEA-COMP:10686"/>
        <dbReference type="ChEBI" id="CHEBI:15378"/>
        <dbReference type="ChEBI" id="CHEBI:57336"/>
        <dbReference type="ChEBI" id="CHEBI:57337"/>
        <dbReference type="ChEBI" id="CHEBI:57692"/>
        <dbReference type="ChEBI" id="CHEBI:58307"/>
        <dbReference type="EC" id="1.3.8.5"/>
    </reaction>
    <physiologicalReaction direction="left-to-right" evidence="20">
        <dbReference type="Rhea" id="RHEA:43781"/>
    </physiologicalReaction>
</comment>
<evidence type="ECO:0000256" key="8">
    <source>
        <dbReference type="ARBA" id="ARBA00022827"/>
    </source>
</evidence>
<dbReference type="FunFam" id="1.10.540.10:FF:000012">
    <property type="entry name" value="Acyl-CoA dehydrogenase short/branched chain"/>
    <property type="match status" value="1"/>
</dbReference>
<dbReference type="InterPro" id="IPR006091">
    <property type="entry name" value="Acyl-CoA_Oxase/DH_mid-dom"/>
</dbReference>
<comment type="catalytic activity">
    <reaction evidence="22">
        <text>(2R)-2-methylbutanoyl-CoA + oxidized [electron-transfer flavoprotein] + H(+) = ethylacryloyl-CoA + reduced [electron-transfer flavoprotein]</text>
        <dbReference type="Rhea" id="RHEA:65296"/>
        <dbReference type="Rhea" id="RHEA-COMP:10685"/>
        <dbReference type="Rhea" id="RHEA-COMP:10686"/>
        <dbReference type="ChEBI" id="CHEBI:15378"/>
        <dbReference type="ChEBI" id="CHEBI:57692"/>
        <dbReference type="ChEBI" id="CHEBI:58307"/>
        <dbReference type="ChEBI" id="CHEBI:156439"/>
        <dbReference type="ChEBI" id="CHEBI:156440"/>
    </reaction>
    <physiologicalReaction direction="left-to-right" evidence="22">
        <dbReference type="Rhea" id="RHEA:65297"/>
    </physiologicalReaction>
</comment>
<dbReference type="InterPro" id="IPR009075">
    <property type="entry name" value="AcylCo_DH/oxidase_C"/>
</dbReference>
<dbReference type="CDD" id="cd01158">
    <property type="entry name" value="SCAD_SBCAD"/>
    <property type="match status" value="1"/>
</dbReference>
<evidence type="ECO:0000256" key="4">
    <source>
        <dbReference type="ARBA" id="ARBA00009347"/>
    </source>
</evidence>
<comment type="similarity">
    <text evidence="4 27">Belongs to the acyl-CoA dehydrogenase family.</text>
</comment>
<comment type="subcellular location">
    <subcellularLocation>
        <location evidence="2">Mitochondrion matrix</location>
    </subcellularLocation>
</comment>
<dbReference type="Xenbase" id="XB-GENE-6255604">
    <property type="gene designation" value="acadsb.L"/>
</dbReference>
<keyword evidence="6" id="KW-0597">Phosphoprotein</keyword>
<comment type="pathway">
    <text evidence="15">Amino-acid degradation; L-isoleucine degradation.</text>
</comment>
<evidence type="ECO:0000256" key="26">
    <source>
        <dbReference type="ARBA" id="ARBA00051903"/>
    </source>
</evidence>
<dbReference type="Pfam" id="PF02770">
    <property type="entry name" value="Acyl-CoA_dh_M"/>
    <property type="match status" value="1"/>
</dbReference>
<dbReference type="GO" id="GO:0050660">
    <property type="term" value="F:flavin adenine dinucleotide binding"/>
    <property type="evidence" value="ECO:0007669"/>
    <property type="project" value="InterPro"/>
</dbReference>
<evidence type="ECO:0000256" key="21">
    <source>
        <dbReference type="ARBA" id="ARBA00048307"/>
    </source>
</evidence>
<evidence type="ECO:0000256" key="5">
    <source>
        <dbReference type="ARBA" id="ARBA00011881"/>
    </source>
</evidence>
<comment type="subunit">
    <text evidence="5">Homotetramer.</text>
</comment>
<evidence type="ECO:0000256" key="18">
    <source>
        <dbReference type="ARBA" id="ARBA00041537"/>
    </source>
</evidence>
<dbReference type="RefSeq" id="XP_018080627.1">
    <property type="nucleotide sequence ID" value="XM_018225138.2"/>
</dbReference>
<evidence type="ECO:0000256" key="24">
    <source>
        <dbReference type="ARBA" id="ARBA00049192"/>
    </source>
</evidence>
<evidence type="ECO:0000313" key="33">
    <source>
        <dbReference type="Xenbase" id="XB-GENE-6255604"/>
    </source>
</evidence>
<dbReference type="SUPFAM" id="SSF56645">
    <property type="entry name" value="Acyl-CoA dehydrogenase NM domain-like"/>
    <property type="match status" value="1"/>
</dbReference>
<dbReference type="Pfam" id="PF02771">
    <property type="entry name" value="Acyl-CoA_dh_N"/>
    <property type="match status" value="1"/>
</dbReference>
<evidence type="ECO:0000313" key="32">
    <source>
        <dbReference type="RefSeq" id="XP_018080627.1"/>
    </source>
</evidence>
<comment type="catalytic activity">
    <reaction evidence="26">
        <text>2-methylpropanoyl-CoA + oxidized [electron-transfer flavoprotein] + H(+) = 2-methylpropenoyl-CoA + reduced [electron-transfer flavoprotein]</text>
        <dbReference type="Rhea" id="RHEA:44180"/>
        <dbReference type="Rhea" id="RHEA-COMP:10685"/>
        <dbReference type="Rhea" id="RHEA-COMP:10686"/>
        <dbReference type="ChEBI" id="CHEBI:15378"/>
        <dbReference type="ChEBI" id="CHEBI:57338"/>
        <dbReference type="ChEBI" id="CHEBI:57692"/>
        <dbReference type="ChEBI" id="CHEBI:58307"/>
        <dbReference type="ChEBI" id="CHEBI:62500"/>
    </reaction>
    <physiologicalReaction direction="left-to-right" evidence="26">
        <dbReference type="Rhea" id="RHEA:44181"/>
    </physiologicalReaction>
</comment>
<comment type="cofactor">
    <cofactor evidence="1 27">
        <name>FAD</name>
        <dbReference type="ChEBI" id="CHEBI:57692"/>
    </cofactor>
</comment>
<dbReference type="Proteomes" id="UP000186698">
    <property type="component" value="Chromosome 7L"/>
</dbReference>
<dbReference type="EC" id="1.3.8.5" evidence="16"/>
<keyword evidence="12 27" id="KW-0560">Oxidoreductase</keyword>
<feature type="domain" description="Acyl-CoA dehydrogenase/oxidase N-terminal" evidence="30">
    <location>
        <begin position="55"/>
        <end position="165"/>
    </location>
</feature>
<comment type="catalytic activity">
    <reaction evidence="25">
        <text>(2S)-2-methylbutanoyl-CoA + oxidized [electron-transfer flavoprotein] + H(+) = (2E)-2-methylbut-2-enoyl-CoA + reduced [electron-transfer flavoprotein]</text>
        <dbReference type="Rhea" id="RHEA:48256"/>
        <dbReference type="Rhea" id="RHEA-COMP:10685"/>
        <dbReference type="Rhea" id="RHEA-COMP:10686"/>
        <dbReference type="ChEBI" id="CHEBI:15378"/>
        <dbReference type="ChEBI" id="CHEBI:57337"/>
        <dbReference type="ChEBI" id="CHEBI:57692"/>
        <dbReference type="ChEBI" id="CHEBI:58307"/>
        <dbReference type="ChEBI" id="CHEBI:88166"/>
    </reaction>
    <physiologicalReaction direction="left-to-right" evidence="25">
        <dbReference type="Rhea" id="RHEA:48257"/>
    </physiologicalReaction>
</comment>
<evidence type="ECO:0000256" key="15">
    <source>
        <dbReference type="ARBA" id="ARBA00037895"/>
    </source>
</evidence>